<comment type="catalytic activity">
    <reaction evidence="1">
        <text>a monocarboxylic acid amide + H2O = a monocarboxylate + NH4(+)</text>
        <dbReference type="Rhea" id="RHEA:12020"/>
        <dbReference type="ChEBI" id="CHEBI:15377"/>
        <dbReference type="ChEBI" id="CHEBI:28938"/>
        <dbReference type="ChEBI" id="CHEBI:35757"/>
        <dbReference type="ChEBI" id="CHEBI:83628"/>
        <dbReference type="EC" id="3.5.1.4"/>
    </reaction>
</comment>
<accession>A0A5J6Z3M5</accession>
<dbReference type="PANTHER" id="PTHR11895:SF7">
    <property type="entry name" value="GLUTAMYL-TRNA(GLN) AMIDOTRANSFERASE SUBUNIT A, MITOCHONDRIAL"/>
    <property type="match status" value="1"/>
</dbReference>
<keyword evidence="6" id="KW-0378">Hydrolase</keyword>
<dbReference type="PANTHER" id="PTHR11895">
    <property type="entry name" value="TRANSAMIDASE"/>
    <property type="match status" value="1"/>
</dbReference>
<feature type="domain" description="Amidase" evidence="5">
    <location>
        <begin position="291"/>
        <end position="381"/>
    </location>
</feature>
<evidence type="ECO:0000256" key="2">
    <source>
        <dbReference type="ARBA" id="ARBA00009199"/>
    </source>
</evidence>
<keyword evidence="7" id="KW-1185">Reference proteome</keyword>
<dbReference type="InterPro" id="IPR020556">
    <property type="entry name" value="Amidase_CS"/>
</dbReference>
<name>A0A5J6Z3M5_9CORY</name>
<dbReference type="OrthoDB" id="5175573at2"/>
<organism evidence="6 7">
    <name type="scientific">Corynebacterium urogenitale</name>
    <dbReference type="NCBI Taxonomy" id="2487892"/>
    <lineage>
        <taxon>Bacteria</taxon>
        <taxon>Bacillati</taxon>
        <taxon>Actinomycetota</taxon>
        <taxon>Actinomycetes</taxon>
        <taxon>Mycobacteriales</taxon>
        <taxon>Corynebacteriaceae</taxon>
        <taxon>Corynebacterium</taxon>
    </lineage>
</organism>
<gene>
    <name evidence="6" type="primary">amdA1</name>
    <name evidence="6" type="ORF">CUROG_00915</name>
</gene>
<dbReference type="Proteomes" id="UP000326711">
    <property type="component" value="Chromosome"/>
</dbReference>
<dbReference type="SUPFAM" id="SSF75304">
    <property type="entry name" value="Amidase signature (AS) enzymes"/>
    <property type="match status" value="1"/>
</dbReference>
<feature type="domain" description="Amidase" evidence="5">
    <location>
        <begin position="40"/>
        <end position="171"/>
    </location>
</feature>
<dbReference type="PROSITE" id="PS00571">
    <property type="entry name" value="AMIDASES"/>
    <property type="match status" value="1"/>
</dbReference>
<feature type="region of interest" description="Disordered" evidence="4">
    <location>
        <begin position="471"/>
        <end position="494"/>
    </location>
</feature>
<evidence type="ECO:0000313" key="7">
    <source>
        <dbReference type="Proteomes" id="UP000326711"/>
    </source>
</evidence>
<evidence type="ECO:0000256" key="3">
    <source>
        <dbReference type="ARBA" id="ARBA00012922"/>
    </source>
</evidence>
<dbReference type="EC" id="3.5.1.4" evidence="3"/>
<feature type="compositionally biased region" description="Basic and acidic residues" evidence="4">
    <location>
        <begin position="483"/>
        <end position="494"/>
    </location>
</feature>
<evidence type="ECO:0000259" key="5">
    <source>
        <dbReference type="Pfam" id="PF01425"/>
    </source>
</evidence>
<proteinExistence type="inferred from homology"/>
<evidence type="ECO:0000256" key="4">
    <source>
        <dbReference type="SAM" id="MobiDB-lite"/>
    </source>
</evidence>
<dbReference type="RefSeq" id="WP_151902067.1">
    <property type="nucleotide sequence ID" value="NZ_CP045032.1"/>
</dbReference>
<evidence type="ECO:0000313" key="6">
    <source>
        <dbReference type="EMBL" id="QFQ01584.1"/>
    </source>
</evidence>
<dbReference type="Gene3D" id="3.90.1300.10">
    <property type="entry name" value="Amidase signature (AS) domain"/>
    <property type="match status" value="1"/>
</dbReference>
<dbReference type="KEGG" id="cuo:CUROG_00915"/>
<protein>
    <recommendedName>
        <fullName evidence="3">amidase</fullName>
        <ecNumber evidence="3">3.5.1.4</ecNumber>
    </recommendedName>
</protein>
<dbReference type="AlphaFoldDB" id="A0A5J6Z3M5"/>
<evidence type="ECO:0000256" key="1">
    <source>
        <dbReference type="ARBA" id="ARBA00001311"/>
    </source>
</evidence>
<dbReference type="Pfam" id="PF01425">
    <property type="entry name" value="Amidase"/>
    <property type="match status" value="2"/>
</dbReference>
<dbReference type="GO" id="GO:0004040">
    <property type="term" value="F:amidase activity"/>
    <property type="evidence" value="ECO:0007669"/>
    <property type="project" value="UniProtKB-EC"/>
</dbReference>
<sequence>MSASSFAHRLAHASAVSGLSPAQLGVARVYERPHRLSSPTPPASPLDGTEILIKDLQQVEGEVASFGSSTQEFTAMYHDTAAQRLLGAGAVLVGASSTSEFGVTAYTEPVGMEEPINPLGQQWMCGGSSGGAAVAVARGLVDVAHATDGGGSIRIPAACCGIPGLKPRHNRTLGGFTPTAHGLLAGDLTSTASAYGLQIPDVADAVRSGQRPALRVGYTNAPLHIEGTTLSPAIAATTSAAAALLCSTDAVDSLSQPPNPYGTHSGAEVFGWFAEILAARCADLPGALSPITRWLKEMGRTVTRDRREELQSLLRSLADTVEASWADYDVILTPTIACAPPAPGSFSEMSPEKNFRAQTAWTPWGTLWNITGWASLSVPLVSPRRLAPQAAARSTAANPIPTSATFANATPADATPVDSPAQGRWPISLMIGAVSDRVSEAELLALGAIVQQQCEQFGVDQLSIAEPGTMAEIDFPPKPRGHTHSDEHGPGHEH</sequence>
<comment type="similarity">
    <text evidence="2">Belongs to the amidase family.</text>
</comment>
<dbReference type="EMBL" id="CP045032">
    <property type="protein sequence ID" value="QFQ01584.1"/>
    <property type="molecule type" value="Genomic_DNA"/>
</dbReference>
<dbReference type="InterPro" id="IPR000120">
    <property type="entry name" value="Amidase"/>
</dbReference>
<dbReference type="InterPro" id="IPR036928">
    <property type="entry name" value="AS_sf"/>
</dbReference>
<dbReference type="InterPro" id="IPR023631">
    <property type="entry name" value="Amidase_dom"/>
</dbReference>
<reference evidence="7" key="1">
    <citation type="submission" date="2019-10" db="EMBL/GenBank/DDBJ databases">
        <title>Complete genome sequence of Corynebacterium urogenitalis DSM 108747, isolated from the genital tract of a cow.</title>
        <authorList>
            <person name="Ruckert C."/>
            <person name="Ballas P."/>
            <person name="Wagener K."/>
            <person name="Drillich M."/>
            <person name="Kaempfer P."/>
            <person name="Busse H.-J."/>
            <person name="Ehling-Schulz M."/>
        </authorList>
    </citation>
    <scope>NUCLEOTIDE SEQUENCE [LARGE SCALE GENOMIC DNA]</scope>
    <source>
        <strain evidence="7">LMM 1652</strain>
    </source>
</reference>